<reference evidence="2 3" key="1">
    <citation type="submission" date="2019-02" db="EMBL/GenBank/DDBJ databases">
        <title>Sequencing the genomes of 1000 actinobacteria strains.</title>
        <authorList>
            <person name="Klenk H.-P."/>
        </authorList>
    </citation>
    <scope>NUCLEOTIDE SEQUENCE [LARGE SCALE GENOMIC DNA]</scope>
    <source>
        <strain evidence="2 3">DSM 18319</strain>
    </source>
</reference>
<dbReference type="RefSeq" id="WP_130506427.1">
    <property type="nucleotide sequence ID" value="NZ_SHLC01000001.1"/>
</dbReference>
<feature type="transmembrane region" description="Helical" evidence="1">
    <location>
        <begin position="85"/>
        <end position="107"/>
    </location>
</feature>
<gene>
    <name evidence="2" type="ORF">EV379_2543</name>
</gene>
<dbReference type="Proteomes" id="UP000291483">
    <property type="component" value="Unassembled WGS sequence"/>
</dbReference>
<comment type="caution">
    <text evidence="2">The sequence shown here is derived from an EMBL/GenBank/DDBJ whole genome shotgun (WGS) entry which is preliminary data.</text>
</comment>
<name>A0A4Q8ANH3_9MICO</name>
<keyword evidence="3" id="KW-1185">Reference proteome</keyword>
<keyword evidence="1" id="KW-0472">Membrane</keyword>
<feature type="transmembrane region" description="Helical" evidence="1">
    <location>
        <begin position="53"/>
        <end position="73"/>
    </location>
</feature>
<sequence>MAEALQHDTPTDPAWEGRNGVRRAWQSILPIWFIALLGAVLTAIIAAPELALGGVSLTLAVSTIAALAVQLATRRKEGFVSRVTASLVGSAVILAIATIIFAIAASANGVQLLHR</sequence>
<protein>
    <submittedName>
        <fullName evidence="2">Uncharacterized protein</fullName>
    </submittedName>
</protein>
<dbReference type="AlphaFoldDB" id="A0A4Q8ANH3"/>
<evidence type="ECO:0000313" key="2">
    <source>
        <dbReference type="EMBL" id="RZU66192.1"/>
    </source>
</evidence>
<evidence type="ECO:0000313" key="3">
    <source>
        <dbReference type="Proteomes" id="UP000291483"/>
    </source>
</evidence>
<evidence type="ECO:0000256" key="1">
    <source>
        <dbReference type="SAM" id="Phobius"/>
    </source>
</evidence>
<keyword evidence="1" id="KW-0812">Transmembrane</keyword>
<dbReference type="OrthoDB" id="5119263at2"/>
<accession>A0A4Q8ANH3</accession>
<dbReference type="EMBL" id="SHLC01000001">
    <property type="protein sequence ID" value="RZU66192.1"/>
    <property type="molecule type" value="Genomic_DNA"/>
</dbReference>
<keyword evidence="1" id="KW-1133">Transmembrane helix</keyword>
<proteinExistence type="predicted"/>
<organism evidence="2 3">
    <name type="scientific">Microterricola gilva</name>
    <dbReference type="NCBI Taxonomy" id="393267"/>
    <lineage>
        <taxon>Bacteria</taxon>
        <taxon>Bacillati</taxon>
        <taxon>Actinomycetota</taxon>
        <taxon>Actinomycetes</taxon>
        <taxon>Micrococcales</taxon>
        <taxon>Microbacteriaceae</taxon>
        <taxon>Microterricola</taxon>
    </lineage>
</organism>
<feature type="transmembrane region" description="Helical" evidence="1">
    <location>
        <begin position="28"/>
        <end position="47"/>
    </location>
</feature>